<dbReference type="RefSeq" id="XP_031416181.2">
    <property type="nucleotide sequence ID" value="XM_031560321.2"/>
</dbReference>
<dbReference type="CTD" id="559168"/>
<keyword evidence="3" id="KW-1185">Reference proteome</keyword>
<dbReference type="GO" id="GO:0007169">
    <property type="term" value="P:cell surface receptor protein tyrosine kinase signaling pathway"/>
    <property type="evidence" value="ECO:0007669"/>
    <property type="project" value="TreeGrafter"/>
</dbReference>
<dbReference type="Proteomes" id="UP000515152">
    <property type="component" value="Chromosome 22"/>
</dbReference>
<dbReference type="GeneID" id="116218475"/>
<dbReference type="OrthoDB" id="6243387at2759"/>
<gene>
    <name evidence="4" type="primary">dok1a</name>
</gene>
<dbReference type="InterPro" id="IPR002404">
    <property type="entry name" value="IRS_PTB"/>
</dbReference>
<dbReference type="GO" id="GO:0043410">
    <property type="term" value="P:positive regulation of MAPK cascade"/>
    <property type="evidence" value="ECO:0007669"/>
    <property type="project" value="TreeGrafter"/>
</dbReference>
<dbReference type="SMART" id="SM00310">
    <property type="entry name" value="PTBI"/>
    <property type="match status" value="1"/>
</dbReference>
<feature type="domain" description="IRS-type PTB" evidence="2">
    <location>
        <begin position="147"/>
        <end position="251"/>
    </location>
</feature>
<feature type="region of interest" description="Disordered" evidence="1">
    <location>
        <begin position="243"/>
        <end position="282"/>
    </location>
</feature>
<name>A0A6P8EVI2_CLUHA</name>
<evidence type="ECO:0000256" key="1">
    <source>
        <dbReference type="SAM" id="MobiDB-lite"/>
    </source>
</evidence>
<dbReference type="GO" id="GO:0007265">
    <property type="term" value="P:Ras protein signal transduction"/>
    <property type="evidence" value="ECO:0007669"/>
    <property type="project" value="TreeGrafter"/>
</dbReference>
<dbReference type="PROSITE" id="PS51064">
    <property type="entry name" value="IRS_PTB"/>
    <property type="match status" value="1"/>
</dbReference>
<feature type="region of interest" description="Disordered" evidence="1">
    <location>
        <begin position="401"/>
        <end position="449"/>
    </location>
</feature>
<feature type="compositionally biased region" description="Basic and acidic residues" evidence="1">
    <location>
        <begin position="420"/>
        <end position="432"/>
    </location>
</feature>
<protein>
    <submittedName>
        <fullName evidence="4">Docking protein 1</fullName>
    </submittedName>
</protein>
<evidence type="ECO:0000259" key="2">
    <source>
        <dbReference type="PROSITE" id="PS51064"/>
    </source>
</evidence>
<sequence>MDTHVKRGEVYLQHQKHGERWKRMWLVLYPSSRRGVARLEMSDADSSGDKLSVVRSRHPERRLVRLADCVSVVQLPPHAEACPGDNMAAFCVETEGGRLVFATDRDGCVDWVEKVCQSAFPVDTGNGGVQKQELQMEENQIYVSRDEISEFKVNIQPSEASAHCGLKGAYWLQTGAESLVLQDLESRRNVLEWPYNQLRRYGRDKLVFLIEAGRRCVSGPGTFTFETRQGDDIFSRIEKAVQEQRPSAVAGTKRRPNSPLPSIPNSAGLVEVPNSSSSSSRVVADPVNISGSGEPIYTDPANVISLSKPILSNVLDPLDSPEIVYAEPMDVIKTPYPVSANQPASTPPTMSYSKSPEPVYASPVDCVCPRPDPDHCLYADLSEPVYSEVSNDIPDTVEPLHSQQEAVYSEPEEGAYPRTDLPEDAVKSKVTEDQPMDDPSALYSKVNKPPKLSQISQCLANLGSIPDRDPVV</sequence>
<dbReference type="Pfam" id="PF02174">
    <property type="entry name" value="IRS"/>
    <property type="match status" value="1"/>
</dbReference>
<dbReference type="GO" id="GO:0005737">
    <property type="term" value="C:cytoplasm"/>
    <property type="evidence" value="ECO:0007669"/>
    <property type="project" value="TreeGrafter"/>
</dbReference>
<dbReference type="PANTHER" id="PTHR21258">
    <property type="entry name" value="DOCKING PROTEIN RELATED"/>
    <property type="match status" value="1"/>
</dbReference>
<evidence type="ECO:0000313" key="3">
    <source>
        <dbReference type="Proteomes" id="UP000515152"/>
    </source>
</evidence>
<dbReference type="KEGG" id="char:116218475"/>
<organism evidence="3 4">
    <name type="scientific">Clupea harengus</name>
    <name type="common">Atlantic herring</name>
    <dbReference type="NCBI Taxonomy" id="7950"/>
    <lineage>
        <taxon>Eukaryota</taxon>
        <taxon>Metazoa</taxon>
        <taxon>Chordata</taxon>
        <taxon>Craniata</taxon>
        <taxon>Vertebrata</taxon>
        <taxon>Euteleostomi</taxon>
        <taxon>Actinopterygii</taxon>
        <taxon>Neopterygii</taxon>
        <taxon>Teleostei</taxon>
        <taxon>Clupei</taxon>
        <taxon>Clupeiformes</taxon>
        <taxon>Clupeoidei</taxon>
        <taxon>Clupeidae</taxon>
        <taxon>Clupea</taxon>
    </lineage>
</organism>
<evidence type="ECO:0000313" key="4">
    <source>
        <dbReference type="RefSeq" id="XP_031416181.2"/>
    </source>
</evidence>
<dbReference type="InterPro" id="IPR050996">
    <property type="entry name" value="Docking_Protein_DOK"/>
</dbReference>
<accession>A0A6P8EVI2</accession>
<proteinExistence type="predicted"/>
<dbReference type="AlphaFoldDB" id="A0A6P8EVI2"/>
<dbReference type="PANTHER" id="PTHR21258:SF46">
    <property type="entry name" value="DOCKING PROTEIN 1"/>
    <property type="match status" value="1"/>
</dbReference>
<dbReference type="SMART" id="SM00233">
    <property type="entry name" value="PH"/>
    <property type="match status" value="1"/>
</dbReference>
<reference evidence="4" key="1">
    <citation type="submission" date="2025-08" db="UniProtKB">
        <authorList>
            <consortium name="RefSeq"/>
        </authorList>
    </citation>
    <scope>IDENTIFICATION</scope>
</reference>
<dbReference type="SMART" id="SM01244">
    <property type="entry name" value="IRS"/>
    <property type="match status" value="1"/>
</dbReference>
<dbReference type="InterPro" id="IPR001849">
    <property type="entry name" value="PH_domain"/>
</dbReference>